<comment type="caution">
    <text evidence="7">The sequence shown here is derived from an EMBL/GenBank/DDBJ whole genome shotgun (WGS) entry which is preliminary data.</text>
</comment>
<evidence type="ECO:0000256" key="2">
    <source>
        <dbReference type="ARBA" id="ARBA00022679"/>
    </source>
</evidence>
<keyword evidence="2 5" id="KW-0808">Transferase</keyword>
<comment type="similarity">
    <text evidence="5">Belongs to the class I-like SAM-binding methyltransferase superfamily. RsmB/NOP family.</text>
</comment>
<dbReference type="PANTHER" id="PTHR22807:SF74">
    <property type="entry name" value="TRNA (CYTOSINE(48)-C(5))-METHYLTRANSFERASE"/>
    <property type="match status" value="1"/>
</dbReference>
<protein>
    <submittedName>
        <fullName evidence="7">Fmu (Sun) domain protein</fullName>
    </submittedName>
</protein>
<dbReference type="PRINTS" id="PR02008">
    <property type="entry name" value="RCMTFAMILY"/>
</dbReference>
<dbReference type="GO" id="GO:0030488">
    <property type="term" value="P:tRNA methylation"/>
    <property type="evidence" value="ECO:0007669"/>
    <property type="project" value="TreeGrafter"/>
</dbReference>
<keyword evidence="1 5" id="KW-0489">Methyltransferase</keyword>
<keyword evidence="4 5" id="KW-0694">RNA-binding</keyword>
<dbReference type="InterPro" id="IPR049560">
    <property type="entry name" value="MeTrfase_RsmB-F_NOP2_cat"/>
</dbReference>
<evidence type="ECO:0000256" key="1">
    <source>
        <dbReference type="ARBA" id="ARBA00022603"/>
    </source>
</evidence>
<keyword evidence="3 5" id="KW-0949">S-adenosyl-L-methionine</keyword>
<keyword evidence="8" id="KW-1185">Reference proteome</keyword>
<feature type="active site" description="Nucleophile" evidence="5">
    <location>
        <position position="211"/>
    </location>
</feature>
<comment type="caution">
    <text evidence="5">Lacks conserved residue(s) required for the propagation of feature annotation.</text>
</comment>
<dbReference type="PROSITE" id="PS51686">
    <property type="entry name" value="SAM_MT_RSMB_NOP"/>
    <property type="match status" value="1"/>
</dbReference>
<reference evidence="8" key="1">
    <citation type="submission" date="2016-06" db="EMBL/GenBank/DDBJ databases">
        <title>Draft genome sequence of Desulfoplanes formicivorans strain Pf12B.</title>
        <authorList>
            <person name="Watanabe M."/>
            <person name="Kojima H."/>
            <person name="Fukui M."/>
        </authorList>
    </citation>
    <scope>NUCLEOTIDE SEQUENCE [LARGE SCALE GENOMIC DNA]</scope>
    <source>
        <strain evidence="8">Pf12B</strain>
    </source>
</reference>
<proteinExistence type="inferred from homology"/>
<dbReference type="CDD" id="cd02440">
    <property type="entry name" value="AdoMet_MTases"/>
    <property type="match status" value="1"/>
</dbReference>
<feature type="binding site" evidence="5">
    <location>
        <position position="158"/>
    </location>
    <ligand>
        <name>S-adenosyl-L-methionine</name>
        <dbReference type="ChEBI" id="CHEBI:59789"/>
    </ligand>
</feature>
<dbReference type="InterPro" id="IPR029063">
    <property type="entry name" value="SAM-dependent_MTases_sf"/>
</dbReference>
<evidence type="ECO:0000256" key="3">
    <source>
        <dbReference type="ARBA" id="ARBA00022691"/>
    </source>
</evidence>
<dbReference type="AlphaFoldDB" id="A0A194AHP7"/>
<gene>
    <name evidence="7" type="ORF">DPF_1565</name>
</gene>
<accession>A0A194AHP7</accession>
<dbReference type="InterPro" id="IPR001678">
    <property type="entry name" value="MeTrfase_RsmB-F_NOP2_dom"/>
</dbReference>
<organism evidence="7 8">
    <name type="scientific">Desulfoplanes formicivorans</name>
    <dbReference type="NCBI Taxonomy" id="1592317"/>
    <lineage>
        <taxon>Bacteria</taxon>
        <taxon>Pseudomonadati</taxon>
        <taxon>Thermodesulfobacteriota</taxon>
        <taxon>Desulfovibrionia</taxon>
        <taxon>Desulfovibrionales</taxon>
        <taxon>Desulfoplanaceae</taxon>
        <taxon>Desulfoplanes</taxon>
    </lineage>
</organism>
<dbReference type="EMBL" id="BDFE01000015">
    <property type="protein sequence ID" value="GAU08848.1"/>
    <property type="molecule type" value="Genomic_DNA"/>
</dbReference>
<dbReference type="Gene3D" id="3.40.50.150">
    <property type="entry name" value="Vaccinia Virus protein VP39"/>
    <property type="match status" value="1"/>
</dbReference>
<dbReference type="Proteomes" id="UP000095200">
    <property type="component" value="Unassembled WGS sequence"/>
</dbReference>
<dbReference type="PANTHER" id="PTHR22807">
    <property type="entry name" value="NOP2 YEAST -RELATED NOL1/NOP2/FMU SUN DOMAIN-CONTAINING"/>
    <property type="match status" value="1"/>
</dbReference>
<dbReference type="SUPFAM" id="SSF53335">
    <property type="entry name" value="S-adenosyl-L-methionine-dependent methyltransferases"/>
    <property type="match status" value="1"/>
</dbReference>
<feature type="binding site" evidence="5">
    <location>
        <position position="114"/>
    </location>
    <ligand>
        <name>S-adenosyl-L-methionine</name>
        <dbReference type="ChEBI" id="CHEBI:59789"/>
    </ligand>
</feature>
<name>A0A194AHP7_9BACT</name>
<evidence type="ECO:0000259" key="6">
    <source>
        <dbReference type="PROSITE" id="PS51686"/>
    </source>
</evidence>
<feature type="domain" description="SAM-dependent MTase RsmB/NOP-type" evidence="6">
    <location>
        <begin position="1"/>
        <end position="276"/>
    </location>
</feature>
<dbReference type="GO" id="GO:0003723">
    <property type="term" value="F:RNA binding"/>
    <property type="evidence" value="ECO:0007669"/>
    <property type="project" value="UniProtKB-UniRule"/>
</dbReference>
<evidence type="ECO:0000313" key="8">
    <source>
        <dbReference type="Proteomes" id="UP000095200"/>
    </source>
</evidence>
<evidence type="ECO:0000256" key="4">
    <source>
        <dbReference type="ARBA" id="ARBA00022884"/>
    </source>
</evidence>
<evidence type="ECO:0000256" key="5">
    <source>
        <dbReference type="PROSITE-ProRule" id="PRU01023"/>
    </source>
</evidence>
<dbReference type="OrthoDB" id="9810297at2"/>
<dbReference type="Pfam" id="PF01189">
    <property type="entry name" value="Methyltr_RsmB-F"/>
    <property type="match status" value="1"/>
</dbReference>
<evidence type="ECO:0000313" key="7">
    <source>
        <dbReference type="EMBL" id="GAU08848.1"/>
    </source>
</evidence>
<dbReference type="GO" id="GO:0016428">
    <property type="term" value="F:tRNA (cytidine-5-)-methyltransferase activity"/>
    <property type="evidence" value="ECO:0007669"/>
    <property type="project" value="TreeGrafter"/>
</dbReference>
<dbReference type="RefSeq" id="WP_069858856.1">
    <property type="nucleotide sequence ID" value="NZ_BDFE01000015.1"/>
</dbReference>
<sequence length="423" mass="46060">MTNDHAPSRTFRLNCDPSDAERVESLLQAEGFVLAQDPCYSLARGLISGPTALGNALAHTFGYIYIQDRSSMLPPLLLDPPKGGVVLDMCASPGSKSTLLARLVGPQGLVVANEVNPTRLGTLRANLRAQNLPNVVTICQQGQDLPLDEGTWPFILVDAPCSGWGTVDKNPQVMQVWTPDKLAPLVQLQKSILARAARLLAPGGTLVYSTCTTDPLENEQQVRWAVDHLGLQLEHLDPLPGFTVQRGAAPELDHCLLIDGRKSGAQGFFVARLSKPGRSGQPADLPVKTGMADHAVPVKQLTTAHPLNENALKAGTCHLFRDKVFFLHHKALQRLAGRVRWQGLPLGTLRKDRFRIDPTLHCLMPGYDTLGGLNVTDIDILHKMISGQSLPAPGSGKHGGLYWRGLPLGWLKYKGKRCLWSNR</sequence>
<dbReference type="InterPro" id="IPR023267">
    <property type="entry name" value="RCMT"/>
</dbReference>
<dbReference type="STRING" id="1592317.DPF_1565"/>